<organism evidence="7 8">
    <name type="scientific">Roseburia lenta</name>
    <dbReference type="NCBI Taxonomy" id="2763061"/>
    <lineage>
        <taxon>Bacteria</taxon>
        <taxon>Bacillati</taxon>
        <taxon>Bacillota</taxon>
        <taxon>Clostridia</taxon>
        <taxon>Lachnospirales</taxon>
        <taxon>Lachnospiraceae</taxon>
        <taxon>Roseburia</taxon>
    </lineage>
</organism>
<accession>A0ABR7GG49</accession>
<protein>
    <submittedName>
        <fullName evidence="7">YhgE/Pip domain-containing protein</fullName>
    </submittedName>
</protein>
<comment type="caution">
    <text evidence="7">The sequence shown here is derived from an EMBL/GenBank/DDBJ whole genome shotgun (WGS) entry which is preliminary data.</text>
</comment>
<dbReference type="RefSeq" id="WP_186854267.1">
    <property type="nucleotide sequence ID" value="NZ_JACOPG010000002.1"/>
</dbReference>
<keyword evidence="4 5" id="KW-0472">Membrane</keyword>
<comment type="subcellular location">
    <subcellularLocation>
        <location evidence="1">Membrane</location>
        <topology evidence="1">Multi-pass membrane protein</topology>
    </subcellularLocation>
</comment>
<dbReference type="Gene3D" id="3.40.1710.10">
    <property type="entry name" value="abc type-2 transporter like domain"/>
    <property type="match status" value="1"/>
</dbReference>
<feature type="domain" description="ABC-2 type transporter transmembrane" evidence="6">
    <location>
        <begin position="485"/>
        <end position="690"/>
    </location>
</feature>
<evidence type="ECO:0000256" key="5">
    <source>
        <dbReference type="SAM" id="Phobius"/>
    </source>
</evidence>
<dbReference type="Pfam" id="PF12698">
    <property type="entry name" value="ABC2_membrane_3"/>
    <property type="match status" value="2"/>
</dbReference>
<name>A0ABR7GG49_9FIRM</name>
<dbReference type="InterPro" id="IPR051328">
    <property type="entry name" value="T7SS_ABC-Transporter"/>
</dbReference>
<dbReference type="PANTHER" id="PTHR43077">
    <property type="entry name" value="TRANSPORT PERMEASE YVFS-RELATED"/>
    <property type="match status" value="1"/>
</dbReference>
<proteinExistence type="predicted"/>
<evidence type="ECO:0000256" key="3">
    <source>
        <dbReference type="ARBA" id="ARBA00022989"/>
    </source>
</evidence>
<dbReference type="InterPro" id="IPR017500">
    <property type="entry name" value="Phage_infect_YhgE_N"/>
</dbReference>
<keyword evidence="8" id="KW-1185">Reference proteome</keyword>
<dbReference type="InterPro" id="IPR013525">
    <property type="entry name" value="ABC2_TM"/>
</dbReference>
<feature type="domain" description="ABC-2 type transporter transmembrane" evidence="6">
    <location>
        <begin position="26"/>
        <end position="174"/>
    </location>
</feature>
<evidence type="ECO:0000259" key="6">
    <source>
        <dbReference type="Pfam" id="PF12698"/>
    </source>
</evidence>
<feature type="transmembrane region" description="Helical" evidence="5">
    <location>
        <begin position="617"/>
        <end position="636"/>
    </location>
</feature>
<keyword evidence="3 5" id="KW-1133">Transmembrane helix</keyword>
<keyword evidence="2 5" id="KW-0812">Transmembrane</keyword>
<gene>
    <name evidence="7" type="ORF">H8R94_07420</name>
</gene>
<dbReference type="Gene3D" id="1.20.120.20">
    <property type="entry name" value="Apolipoprotein"/>
    <property type="match status" value="1"/>
</dbReference>
<sequence>MRNIIRIFTSDAKRLATNVVAVVMIIGLTVIPSLYAWFNIMSNWDPYGEASTANLNVVVASCDQGTEIEGVELNIGNMVVSNLKENKTIGWVFVDSEEEAVDGVQSGDYYAALVIDESFSEDLISFLGGDIENPKITYYENEKKNAIAPKITGKVKTTVQEEINSAFVSTMAQALLSMSEYVVTDNSGNGGNFTNAARDKLDDMDADLNTYITIVDSYIAIIDSANSLMDATNAVTDQLDSIMETGRSMANSADAAADAADGSIDTVSDMVTVNLDDVLKQIDNMADAVDDVFDKVDNTSNGMSGQIDSIKLAVEALQTSFNSAMENVNMNSTITQQKDAVNADFDKIEADLDNLKAASDKTSADSNAISQSLHADFDTCKKSVEALRTTYKDTVDPQLNSTMNSIQSSISEIQKILNYSSDSIKDVSSALDSYPDMMSFGKDKLVATRDDAIEMEGKLQDLIADMDDIESNDQYNILMSLIESDPDLIADFISSPVNLDQEPIYAMANNGSATAPFYVILSIWFGALILIAIMHTGLKTNPGCRNLRNWQKFFGRYIVFYLMGQLQTIITVLGCILYVGIQCDHPLMFWFAASFTSFTFTIFMYSLAYAFGNVGEAAAVVLMVIQVAGSGGTFPVEVLPKVFQYLYKYMPFAHGMNALREAIAGTHGNDYWMYLTEMTAYIGVALLFGLVISIPCKKLNEKIEESKERTDLLV</sequence>
<dbReference type="NCBIfam" id="TIGR03061">
    <property type="entry name" value="pip_yhgE_Nterm"/>
    <property type="match status" value="1"/>
</dbReference>
<reference evidence="7 8" key="1">
    <citation type="submission" date="2020-08" db="EMBL/GenBank/DDBJ databases">
        <title>Genome public.</title>
        <authorList>
            <person name="Liu C."/>
            <person name="Sun Q."/>
        </authorList>
    </citation>
    <scope>NUCLEOTIDE SEQUENCE [LARGE SCALE GENOMIC DNA]</scope>
    <source>
        <strain evidence="7 8">NSJ-9</strain>
    </source>
</reference>
<dbReference type="EMBL" id="JACOPG010000002">
    <property type="protein sequence ID" value="MBC5686432.1"/>
    <property type="molecule type" value="Genomic_DNA"/>
</dbReference>
<evidence type="ECO:0000256" key="4">
    <source>
        <dbReference type="ARBA" id="ARBA00023136"/>
    </source>
</evidence>
<feature type="transmembrane region" description="Helical" evidence="5">
    <location>
        <begin position="678"/>
        <end position="696"/>
    </location>
</feature>
<evidence type="ECO:0000256" key="2">
    <source>
        <dbReference type="ARBA" id="ARBA00022692"/>
    </source>
</evidence>
<feature type="transmembrane region" description="Helical" evidence="5">
    <location>
        <begin position="517"/>
        <end position="538"/>
    </location>
</feature>
<feature type="transmembrane region" description="Helical" evidence="5">
    <location>
        <begin position="558"/>
        <end position="581"/>
    </location>
</feature>
<dbReference type="PANTHER" id="PTHR43077:SF10">
    <property type="entry name" value="TRANSPORT PERMEASE PROTEIN"/>
    <property type="match status" value="1"/>
</dbReference>
<feature type="transmembrane region" description="Helical" evidence="5">
    <location>
        <begin position="587"/>
        <end position="610"/>
    </location>
</feature>
<evidence type="ECO:0000313" key="8">
    <source>
        <dbReference type="Proteomes" id="UP000643810"/>
    </source>
</evidence>
<feature type="transmembrane region" description="Helical" evidence="5">
    <location>
        <begin position="15"/>
        <end position="38"/>
    </location>
</feature>
<evidence type="ECO:0000313" key="7">
    <source>
        <dbReference type="EMBL" id="MBC5686432.1"/>
    </source>
</evidence>
<dbReference type="Proteomes" id="UP000643810">
    <property type="component" value="Unassembled WGS sequence"/>
</dbReference>
<dbReference type="InterPro" id="IPR017501">
    <property type="entry name" value="Phage_infect_YhgE_C"/>
</dbReference>
<evidence type="ECO:0000256" key="1">
    <source>
        <dbReference type="ARBA" id="ARBA00004141"/>
    </source>
</evidence>
<dbReference type="NCBIfam" id="TIGR03062">
    <property type="entry name" value="pip_yhgE_Cterm"/>
    <property type="match status" value="1"/>
</dbReference>